<keyword evidence="2" id="KW-0407">Ion channel</keyword>
<keyword evidence="2" id="KW-0813">Transport</keyword>
<dbReference type="InterPro" id="IPR002110">
    <property type="entry name" value="Ankyrin_rpt"/>
</dbReference>
<comment type="caution">
    <text evidence="4">The sequence shown here is derived from an EMBL/GenBank/DDBJ whole genome shotgun (WGS) entry which is preliminary data.</text>
</comment>
<organism evidence="4 5">
    <name type="scientific">Cymbomonas tetramitiformis</name>
    <dbReference type="NCBI Taxonomy" id="36881"/>
    <lineage>
        <taxon>Eukaryota</taxon>
        <taxon>Viridiplantae</taxon>
        <taxon>Chlorophyta</taxon>
        <taxon>Pyramimonadophyceae</taxon>
        <taxon>Pyramimonadales</taxon>
        <taxon>Pyramimonadaceae</taxon>
        <taxon>Cymbomonas</taxon>
    </lineage>
</organism>
<feature type="repeat" description="ANK" evidence="3">
    <location>
        <begin position="180"/>
        <end position="212"/>
    </location>
</feature>
<dbReference type="InterPro" id="IPR036770">
    <property type="entry name" value="Ankyrin_rpt-contain_sf"/>
</dbReference>
<dbReference type="GO" id="GO:0005249">
    <property type="term" value="F:voltage-gated potassium channel activity"/>
    <property type="evidence" value="ECO:0007669"/>
    <property type="project" value="InterPro"/>
</dbReference>
<dbReference type="Pfam" id="PF12796">
    <property type="entry name" value="Ank_2"/>
    <property type="match status" value="2"/>
</dbReference>
<evidence type="ECO:0000256" key="1">
    <source>
        <dbReference type="ARBA" id="ARBA00022826"/>
    </source>
</evidence>
<protein>
    <submittedName>
        <fullName evidence="4">Uncharacterized protein</fullName>
    </submittedName>
</protein>
<keyword evidence="5" id="KW-1185">Reference proteome</keyword>
<keyword evidence="3" id="KW-0040">ANK repeat</keyword>
<dbReference type="Proteomes" id="UP001190700">
    <property type="component" value="Unassembled WGS sequence"/>
</dbReference>
<keyword evidence="2" id="KW-0406">Ion transport</keyword>
<dbReference type="PRINTS" id="PR01415">
    <property type="entry name" value="ANKYRIN"/>
</dbReference>
<gene>
    <name evidence="4" type="ORF">CYMTET_28847</name>
</gene>
<accession>A0AAE0FM52</accession>
<feature type="repeat" description="ANK" evidence="3">
    <location>
        <begin position="277"/>
        <end position="309"/>
    </location>
</feature>
<dbReference type="EMBL" id="LGRX02016333">
    <property type="protein sequence ID" value="KAK3262289.1"/>
    <property type="molecule type" value="Genomic_DNA"/>
</dbReference>
<keyword evidence="2" id="KW-0851">Voltage-gated channel</keyword>
<dbReference type="PANTHER" id="PTHR45743:SF2">
    <property type="entry name" value="POTASSIUM CHANNEL AKT1"/>
    <property type="match status" value="1"/>
</dbReference>
<keyword evidence="1" id="KW-0630">Potassium</keyword>
<dbReference type="SMART" id="SM00248">
    <property type="entry name" value="ANK"/>
    <property type="match status" value="5"/>
</dbReference>
<proteinExistence type="predicted"/>
<dbReference type="SUPFAM" id="SSF48403">
    <property type="entry name" value="Ankyrin repeat"/>
    <property type="match status" value="1"/>
</dbReference>
<dbReference type="GO" id="GO:0034702">
    <property type="term" value="C:monoatomic ion channel complex"/>
    <property type="evidence" value="ECO:0007669"/>
    <property type="project" value="UniProtKB-KW"/>
</dbReference>
<evidence type="ECO:0000313" key="5">
    <source>
        <dbReference type="Proteomes" id="UP001190700"/>
    </source>
</evidence>
<evidence type="ECO:0000256" key="3">
    <source>
        <dbReference type="PROSITE-ProRule" id="PRU00023"/>
    </source>
</evidence>
<dbReference type="PROSITE" id="PS50297">
    <property type="entry name" value="ANK_REP_REGION"/>
    <property type="match status" value="2"/>
</dbReference>
<keyword evidence="1" id="KW-0633">Potassium transport</keyword>
<dbReference type="InterPro" id="IPR045319">
    <property type="entry name" value="KAT/AKT"/>
</dbReference>
<name>A0AAE0FM52_9CHLO</name>
<dbReference type="PANTHER" id="PTHR45743">
    <property type="entry name" value="POTASSIUM CHANNEL AKT1"/>
    <property type="match status" value="1"/>
</dbReference>
<reference evidence="4 5" key="1">
    <citation type="journal article" date="2015" name="Genome Biol. Evol.">
        <title>Comparative Genomics of a Bacterivorous Green Alga Reveals Evolutionary Causalities and Consequences of Phago-Mixotrophic Mode of Nutrition.</title>
        <authorList>
            <person name="Burns J.A."/>
            <person name="Paasch A."/>
            <person name="Narechania A."/>
            <person name="Kim E."/>
        </authorList>
    </citation>
    <scope>NUCLEOTIDE SEQUENCE [LARGE SCALE GENOMIC DNA]</scope>
    <source>
        <strain evidence="4 5">PLY_AMNH</strain>
    </source>
</reference>
<evidence type="ECO:0000256" key="2">
    <source>
        <dbReference type="ARBA" id="ARBA00022882"/>
    </source>
</evidence>
<evidence type="ECO:0000313" key="4">
    <source>
        <dbReference type="EMBL" id="KAK3262289.1"/>
    </source>
</evidence>
<sequence>MLGLMVQILAVWDSPVIERENWTVRTKTFCKLLVLNRLEFYKVAERAPNELQRCQRNIYDRAKLKESLVLDQDARVDPIRRDVCRFRPMVLGVAEHLLPGQYVTLRLGPSVVIFPAEADWWSGFLEDWSGALHRAIQAGYIRKRQELITQICYLAASGNLNELRSAFTDYTLDINCADYDGRCALHLAAHNGHTAVITFLLSKGADPNVQDSFGNTPLWEAVKWNQQDACLVLKQAKAQLLLPDSAGVLCTAAYAADGALIRSLLQNGIDPNAADHDQRTCLHLASAEGILRTVKDMVMYGANVDCQDRWGHTPLSEAILHAHPAIADFLRENGAKEPVL</sequence>
<dbReference type="PROSITE" id="PS50088">
    <property type="entry name" value="ANK_REPEAT"/>
    <property type="match status" value="2"/>
</dbReference>
<keyword evidence="1" id="KW-0631">Potassium channel</keyword>
<dbReference type="AlphaFoldDB" id="A0AAE0FM52"/>
<dbReference type="Gene3D" id="1.25.40.20">
    <property type="entry name" value="Ankyrin repeat-containing domain"/>
    <property type="match status" value="2"/>
</dbReference>